<dbReference type="InterPro" id="IPR038071">
    <property type="entry name" value="UROD/MetE-like_sf"/>
</dbReference>
<dbReference type="EMBL" id="DTLI01000120">
    <property type="protein sequence ID" value="HHS52119.1"/>
    <property type="molecule type" value="Genomic_DNA"/>
</dbReference>
<dbReference type="PANTHER" id="PTHR47099">
    <property type="entry name" value="METHYLCOBAMIDE:COM METHYLTRANSFERASE MTBA"/>
    <property type="match status" value="1"/>
</dbReference>
<evidence type="ECO:0000313" key="2">
    <source>
        <dbReference type="EMBL" id="HHS52119.1"/>
    </source>
</evidence>
<dbReference type="CDD" id="cd03465">
    <property type="entry name" value="URO-D_like"/>
    <property type="match status" value="1"/>
</dbReference>
<reference evidence="2" key="1">
    <citation type="journal article" date="2020" name="mSystems">
        <title>Genome- and Community-Level Interaction Insights into Carbon Utilization and Element Cycling Functions of Hydrothermarchaeota in Hydrothermal Sediment.</title>
        <authorList>
            <person name="Zhou Z."/>
            <person name="Liu Y."/>
            <person name="Xu W."/>
            <person name="Pan J."/>
            <person name="Luo Z.H."/>
            <person name="Li M."/>
        </authorList>
    </citation>
    <scope>NUCLEOTIDE SEQUENCE [LARGE SCALE GENOMIC DNA]</scope>
    <source>
        <strain evidence="2">SpSt-876</strain>
    </source>
</reference>
<dbReference type="AlphaFoldDB" id="A0A7C6ECQ4"/>
<evidence type="ECO:0000259" key="1">
    <source>
        <dbReference type="Pfam" id="PF01208"/>
    </source>
</evidence>
<dbReference type="Pfam" id="PF01208">
    <property type="entry name" value="URO-D"/>
    <property type="match status" value="1"/>
</dbReference>
<feature type="domain" description="Uroporphyrinogen decarboxylase (URO-D)" evidence="1">
    <location>
        <begin position="10"/>
        <end position="337"/>
    </location>
</feature>
<gene>
    <name evidence="2" type="ORF">ENW73_04545</name>
</gene>
<dbReference type="SUPFAM" id="SSF51726">
    <property type="entry name" value="UROD/MetE-like"/>
    <property type="match status" value="1"/>
</dbReference>
<organism evidence="2">
    <name type="scientific">candidate division WOR-3 bacterium</name>
    <dbReference type="NCBI Taxonomy" id="2052148"/>
    <lineage>
        <taxon>Bacteria</taxon>
        <taxon>Bacteria division WOR-3</taxon>
    </lineage>
</organism>
<name>A0A7C6ECQ4_UNCW3</name>
<protein>
    <recommendedName>
        <fullName evidence="1">Uroporphyrinogen decarboxylase (URO-D) domain-containing protein</fullName>
    </recommendedName>
</protein>
<dbReference type="InterPro" id="IPR000257">
    <property type="entry name" value="Uroporphyrinogen_deCOase"/>
</dbReference>
<sequence length="343" mass="37864">MKEVLNPRERFGLLVIDEKPDRCNIIPLITSHSATVYKIGLKEYYTNGKTMAKAQIAAIEEYGHDAISIFSEVGIIAEAMGSEFIYPDDDLPVLKSPILTKVDVFALKVPNPQKDGRLPIYLEAIDYAYSAVGDKIPILAYVPAPFTTGMMLSDPNQFLLATIKNPNQVKAIIEMSLKAAIDFCYEIINAGGLPIIVDPLASSSVISPRAYQEFALPGEQGLIQFLHRYDFDVILHICGDTTPILDLLLQTGADLISLDKVALKLAIEKLAKKMRIIGNFDTTKIGFGTVDEILKETKAMTRIGMRAEKGYIVATGCEVPIFTPTENVKAFIRAAKEAGWYWD</sequence>
<dbReference type="PANTHER" id="PTHR47099:SF1">
    <property type="entry name" value="METHYLCOBAMIDE:COM METHYLTRANSFERASE MTBA"/>
    <property type="match status" value="1"/>
</dbReference>
<dbReference type="Gene3D" id="3.20.20.210">
    <property type="match status" value="1"/>
</dbReference>
<dbReference type="GO" id="GO:0006779">
    <property type="term" value="P:porphyrin-containing compound biosynthetic process"/>
    <property type="evidence" value="ECO:0007669"/>
    <property type="project" value="InterPro"/>
</dbReference>
<comment type="caution">
    <text evidence="2">The sequence shown here is derived from an EMBL/GenBank/DDBJ whole genome shotgun (WGS) entry which is preliminary data.</text>
</comment>
<accession>A0A7C6ECQ4</accession>
<dbReference type="InterPro" id="IPR052024">
    <property type="entry name" value="Methanogen_methyltrans"/>
</dbReference>
<dbReference type="GO" id="GO:0004853">
    <property type="term" value="F:uroporphyrinogen decarboxylase activity"/>
    <property type="evidence" value="ECO:0007669"/>
    <property type="project" value="InterPro"/>
</dbReference>
<proteinExistence type="predicted"/>